<evidence type="ECO:0000313" key="1">
    <source>
        <dbReference type="EMBL" id="MPN00105.1"/>
    </source>
</evidence>
<gene>
    <name evidence="1" type="ORF">SDC9_147299</name>
</gene>
<comment type="caution">
    <text evidence="1">The sequence shown here is derived from an EMBL/GenBank/DDBJ whole genome shotgun (WGS) entry which is preliminary data.</text>
</comment>
<dbReference type="EMBL" id="VSSQ01046152">
    <property type="protein sequence ID" value="MPN00105.1"/>
    <property type="molecule type" value="Genomic_DNA"/>
</dbReference>
<protein>
    <submittedName>
        <fullName evidence="1">Uncharacterized protein</fullName>
    </submittedName>
</protein>
<organism evidence="1">
    <name type="scientific">bioreactor metagenome</name>
    <dbReference type="NCBI Taxonomy" id="1076179"/>
    <lineage>
        <taxon>unclassified sequences</taxon>
        <taxon>metagenomes</taxon>
        <taxon>ecological metagenomes</taxon>
    </lineage>
</organism>
<sequence>MPAAETFQFDIHSDPQDFPALAAAGMLFFQFHLVVKMQVHEIPPVNPPSHIAYSGTDAEFDAALRGGWRELPCRKIKCICRRACAPAHP</sequence>
<dbReference type="AlphaFoldDB" id="A0A645EDH3"/>
<proteinExistence type="predicted"/>
<reference evidence="1" key="1">
    <citation type="submission" date="2019-08" db="EMBL/GenBank/DDBJ databases">
        <authorList>
            <person name="Kucharzyk K."/>
            <person name="Murdoch R.W."/>
            <person name="Higgins S."/>
            <person name="Loffler F."/>
        </authorList>
    </citation>
    <scope>NUCLEOTIDE SEQUENCE</scope>
</reference>
<accession>A0A645EDH3</accession>
<name>A0A645EDH3_9ZZZZ</name>